<reference evidence="14 15" key="1">
    <citation type="submission" date="2017-04" db="EMBL/GenBank/DDBJ databases">
        <authorList>
            <person name="Afonso C.L."/>
            <person name="Miller P.J."/>
            <person name="Scott M.A."/>
            <person name="Spackman E."/>
            <person name="Goraichik I."/>
            <person name="Dimitrov K.M."/>
            <person name="Suarez D.L."/>
            <person name="Swayne D.E."/>
        </authorList>
    </citation>
    <scope>NUCLEOTIDE SEQUENCE [LARGE SCALE GENOMIC DNA]</scope>
    <source>
        <strain evidence="14 15">CGMCC 1.10972</strain>
    </source>
</reference>
<dbReference type="OrthoDB" id="7346865at2"/>
<keyword evidence="11" id="KW-1015">Disulfide bond</keyword>
<protein>
    <recommendedName>
        <fullName evidence="3">High-affinity zinc uptake system protein ZnuA</fullName>
    </recommendedName>
</protein>
<evidence type="ECO:0000256" key="3">
    <source>
        <dbReference type="ARBA" id="ARBA00015915"/>
    </source>
</evidence>
<evidence type="ECO:0000256" key="5">
    <source>
        <dbReference type="ARBA" id="ARBA00022723"/>
    </source>
</evidence>
<evidence type="ECO:0000256" key="8">
    <source>
        <dbReference type="ARBA" id="ARBA00022833"/>
    </source>
</evidence>
<dbReference type="AlphaFoldDB" id="A0A1W1YW27"/>
<evidence type="ECO:0000256" key="2">
    <source>
        <dbReference type="ARBA" id="ARBA00011028"/>
    </source>
</evidence>
<sequence>MPSRLFSAATTGLLASVAFAATAGSAWAEPKVVASIKPIQSLVAGVMEGVGEPELLVQGAGSPHGYQLKPSQAASLSDADIVFWVGPELETFLRKPLETLAAGAQSVPLDKTEGLKLMTFKEGHDHDHGEGGEHASGEGDHDHEEAGHDHEEAGHEHEDHAEGEEGHHHAAGSLDPHIWLDPDNAKVMVGAIETTLAKADPDNAETYKANAEKLDARLDKLTADTEAALAPVRSKPFIVFHDGYQYFEDRFDIHAAAALTVSPELSPGAERVAHVREEVVEEGALCVFAEPQFEPRLVSTIIEGTKAKSGTLDPLGASLTDGPDLYFELIHNLSSSLVDCLGSQS</sequence>
<dbReference type="STRING" id="937218.SAMN06297251_10227"/>
<evidence type="ECO:0000256" key="11">
    <source>
        <dbReference type="ARBA" id="ARBA00023157"/>
    </source>
</evidence>
<dbReference type="PANTHER" id="PTHR42953:SF3">
    <property type="entry name" value="HIGH-AFFINITY ZINC UPTAKE SYSTEM PROTEIN ZNUA"/>
    <property type="match status" value="1"/>
</dbReference>
<keyword evidence="4" id="KW-0813">Transport</keyword>
<comment type="subcellular location">
    <subcellularLocation>
        <location evidence="1">Periplasm</location>
    </subcellularLocation>
</comment>
<evidence type="ECO:0000256" key="1">
    <source>
        <dbReference type="ARBA" id="ARBA00004418"/>
    </source>
</evidence>
<keyword evidence="8" id="KW-0862">Zinc</keyword>
<dbReference type="SUPFAM" id="SSF53807">
    <property type="entry name" value="Helical backbone' metal receptor"/>
    <property type="match status" value="1"/>
</dbReference>
<evidence type="ECO:0000256" key="13">
    <source>
        <dbReference type="SAM" id="SignalP"/>
    </source>
</evidence>
<evidence type="ECO:0000256" key="10">
    <source>
        <dbReference type="ARBA" id="ARBA00023065"/>
    </source>
</evidence>
<organism evidence="14 15">
    <name type="scientific">Fulvimarina manganoxydans</name>
    <dbReference type="NCBI Taxonomy" id="937218"/>
    <lineage>
        <taxon>Bacteria</taxon>
        <taxon>Pseudomonadati</taxon>
        <taxon>Pseudomonadota</taxon>
        <taxon>Alphaproteobacteria</taxon>
        <taxon>Hyphomicrobiales</taxon>
        <taxon>Aurantimonadaceae</taxon>
        <taxon>Fulvimarina</taxon>
    </lineage>
</organism>
<dbReference type="Pfam" id="PF01297">
    <property type="entry name" value="ZnuA"/>
    <property type="match status" value="1"/>
</dbReference>
<dbReference type="InterPro" id="IPR050492">
    <property type="entry name" value="Bact_metal-bind_prot9"/>
</dbReference>
<dbReference type="GO" id="GO:0042597">
    <property type="term" value="C:periplasmic space"/>
    <property type="evidence" value="ECO:0007669"/>
    <property type="project" value="UniProtKB-SubCell"/>
</dbReference>
<evidence type="ECO:0000256" key="7">
    <source>
        <dbReference type="ARBA" id="ARBA00022764"/>
    </source>
</evidence>
<dbReference type="PANTHER" id="PTHR42953">
    <property type="entry name" value="HIGH-AFFINITY ZINC UPTAKE SYSTEM PROTEIN ZNUA-RELATED"/>
    <property type="match status" value="1"/>
</dbReference>
<gene>
    <name evidence="14" type="ORF">SAMN06297251_10227</name>
</gene>
<dbReference type="Gene3D" id="3.40.50.1980">
    <property type="entry name" value="Nitrogenase molybdenum iron protein domain"/>
    <property type="match status" value="3"/>
</dbReference>
<feature type="compositionally biased region" description="Basic and acidic residues" evidence="12">
    <location>
        <begin position="122"/>
        <end position="168"/>
    </location>
</feature>
<dbReference type="GO" id="GO:0046872">
    <property type="term" value="F:metal ion binding"/>
    <property type="evidence" value="ECO:0007669"/>
    <property type="project" value="UniProtKB-KW"/>
</dbReference>
<evidence type="ECO:0000256" key="9">
    <source>
        <dbReference type="ARBA" id="ARBA00022906"/>
    </source>
</evidence>
<dbReference type="EMBL" id="FWXR01000002">
    <property type="protein sequence ID" value="SMC40410.1"/>
    <property type="molecule type" value="Genomic_DNA"/>
</dbReference>
<dbReference type="GO" id="GO:0006829">
    <property type="term" value="P:zinc ion transport"/>
    <property type="evidence" value="ECO:0007669"/>
    <property type="project" value="UniProtKB-KW"/>
</dbReference>
<evidence type="ECO:0000313" key="14">
    <source>
        <dbReference type="EMBL" id="SMC40410.1"/>
    </source>
</evidence>
<dbReference type="Proteomes" id="UP000192656">
    <property type="component" value="Unassembled WGS sequence"/>
</dbReference>
<proteinExistence type="inferred from homology"/>
<name>A0A1W1YW27_9HYPH</name>
<evidence type="ECO:0000256" key="4">
    <source>
        <dbReference type="ARBA" id="ARBA00022448"/>
    </source>
</evidence>
<keyword evidence="9" id="KW-0864">Zinc transport</keyword>
<feature type="region of interest" description="Disordered" evidence="12">
    <location>
        <begin position="122"/>
        <end position="177"/>
    </location>
</feature>
<feature type="signal peptide" evidence="13">
    <location>
        <begin position="1"/>
        <end position="20"/>
    </location>
</feature>
<accession>A0A1W1YW27</accession>
<keyword evidence="7" id="KW-0574">Periplasm</keyword>
<evidence type="ECO:0000313" key="15">
    <source>
        <dbReference type="Proteomes" id="UP000192656"/>
    </source>
</evidence>
<keyword evidence="10" id="KW-0406">Ion transport</keyword>
<keyword evidence="6 13" id="KW-0732">Signal</keyword>
<evidence type="ECO:0000256" key="6">
    <source>
        <dbReference type="ARBA" id="ARBA00022729"/>
    </source>
</evidence>
<keyword evidence="5" id="KW-0479">Metal-binding</keyword>
<dbReference type="InterPro" id="IPR006127">
    <property type="entry name" value="ZnuA-like"/>
</dbReference>
<dbReference type="InterPro" id="IPR035520">
    <property type="entry name" value="ZnuA"/>
</dbReference>
<evidence type="ECO:0000256" key="12">
    <source>
        <dbReference type="SAM" id="MobiDB-lite"/>
    </source>
</evidence>
<keyword evidence="15" id="KW-1185">Reference proteome</keyword>
<feature type="chain" id="PRO_5012912999" description="High-affinity zinc uptake system protein ZnuA" evidence="13">
    <location>
        <begin position="21"/>
        <end position="345"/>
    </location>
</feature>
<dbReference type="CDD" id="cd01019">
    <property type="entry name" value="ZnuA"/>
    <property type="match status" value="1"/>
</dbReference>
<comment type="similarity">
    <text evidence="2">Belongs to the bacterial solute-binding protein 9 family.</text>
</comment>
<dbReference type="RefSeq" id="WP_084408504.1">
    <property type="nucleotide sequence ID" value="NZ_FWXR01000002.1"/>
</dbReference>